<name>Q2CFL2_OCEGH</name>
<proteinExistence type="predicted"/>
<gene>
    <name evidence="1" type="ORF">OG2516_17156</name>
</gene>
<dbReference type="HOGENOM" id="CLU_2667482_0_0_5"/>
<dbReference type="Proteomes" id="UP000003635">
    <property type="component" value="Unassembled WGS sequence"/>
</dbReference>
<keyword evidence="2" id="KW-1185">Reference proteome</keyword>
<evidence type="ECO:0000313" key="2">
    <source>
        <dbReference type="Proteomes" id="UP000003635"/>
    </source>
</evidence>
<dbReference type="AlphaFoldDB" id="Q2CFL2"/>
<organism evidence="1 2">
    <name type="scientific">Oceanicola granulosus (strain ATCC BAA-861 / DSM 15982 / KCTC 12143 / HTCC2516)</name>
    <dbReference type="NCBI Taxonomy" id="314256"/>
    <lineage>
        <taxon>Bacteria</taxon>
        <taxon>Pseudomonadati</taxon>
        <taxon>Pseudomonadota</taxon>
        <taxon>Alphaproteobacteria</taxon>
        <taxon>Rhodobacterales</taxon>
        <taxon>Roseobacteraceae</taxon>
        <taxon>Oceanicola</taxon>
    </lineage>
</organism>
<protein>
    <submittedName>
        <fullName evidence="1">Uncharacterized protein</fullName>
    </submittedName>
</protein>
<sequence length="75" mass="8349">MVPLRASAVPLAFEPVRLPPLLERAELQFRPVTLADIAARPLDAPRPRARHGLRYRIGRVLIRAGELLAEPPRPA</sequence>
<accession>Q2CFL2</accession>
<reference evidence="1 2" key="1">
    <citation type="journal article" date="2010" name="J. Bacteriol.">
        <title>Genome sequences of Oceanicola granulosus HTCC2516(T) and Oceanicola batsensis HTCC2597(TDelta).</title>
        <authorList>
            <person name="Thrash J.C."/>
            <person name="Cho J.C."/>
            <person name="Vergin K.L."/>
            <person name="Giovannoni S.J."/>
        </authorList>
    </citation>
    <scope>NUCLEOTIDE SEQUENCE [LARGE SCALE GENOMIC DNA]</scope>
    <source>
        <strain evidence="2">ATCC BAA-861 / DSM 15982 / KCTC 12143 / HTCC2516</strain>
    </source>
</reference>
<dbReference type="EMBL" id="AAOT01000012">
    <property type="protein sequence ID" value="EAR51470.1"/>
    <property type="molecule type" value="Genomic_DNA"/>
</dbReference>
<evidence type="ECO:0000313" key="1">
    <source>
        <dbReference type="EMBL" id="EAR51470.1"/>
    </source>
</evidence>
<comment type="caution">
    <text evidence="1">The sequence shown here is derived from an EMBL/GenBank/DDBJ whole genome shotgun (WGS) entry which is preliminary data.</text>
</comment>